<evidence type="ECO:0000313" key="4">
    <source>
        <dbReference type="Proteomes" id="UP000298663"/>
    </source>
</evidence>
<accession>A0A4U5M6N1</accession>
<gene>
    <name evidence="3" type="ORF">L596_025030</name>
</gene>
<reference evidence="3 4" key="1">
    <citation type="journal article" date="2015" name="Genome Biol.">
        <title>Comparative genomics of Steinernema reveals deeply conserved gene regulatory networks.</title>
        <authorList>
            <person name="Dillman A.R."/>
            <person name="Macchietto M."/>
            <person name="Porter C.F."/>
            <person name="Rogers A."/>
            <person name="Williams B."/>
            <person name="Antoshechkin I."/>
            <person name="Lee M.M."/>
            <person name="Goodwin Z."/>
            <person name="Lu X."/>
            <person name="Lewis E.E."/>
            <person name="Goodrich-Blair H."/>
            <person name="Stock S.P."/>
            <person name="Adams B.J."/>
            <person name="Sternberg P.W."/>
            <person name="Mortazavi A."/>
        </authorList>
    </citation>
    <scope>NUCLEOTIDE SEQUENCE [LARGE SCALE GENOMIC DNA]</scope>
    <source>
        <strain evidence="3 4">ALL</strain>
    </source>
</reference>
<feature type="compositionally biased region" description="Pro residues" evidence="1">
    <location>
        <begin position="59"/>
        <end position="73"/>
    </location>
</feature>
<dbReference type="EMBL" id="AZBU02000009">
    <property type="protein sequence ID" value="TKR64514.1"/>
    <property type="molecule type" value="Genomic_DNA"/>
</dbReference>
<evidence type="ECO:0000256" key="1">
    <source>
        <dbReference type="SAM" id="MobiDB-lite"/>
    </source>
</evidence>
<evidence type="ECO:0000313" key="3">
    <source>
        <dbReference type="EMBL" id="TKR64514.1"/>
    </source>
</evidence>
<keyword evidence="2" id="KW-1133">Transmembrane helix</keyword>
<organism evidence="3 4">
    <name type="scientific">Steinernema carpocapsae</name>
    <name type="common">Entomopathogenic nematode</name>
    <dbReference type="NCBI Taxonomy" id="34508"/>
    <lineage>
        <taxon>Eukaryota</taxon>
        <taxon>Metazoa</taxon>
        <taxon>Ecdysozoa</taxon>
        <taxon>Nematoda</taxon>
        <taxon>Chromadorea</taxon>
        <taxon>Rhabditida</taxon>
        <taxon>Tylenchina</taxon>
        <taxon>Panagrolaimomorpha</taxon>
        <taxon>Strongyloidoidea</taxon>
        <taxon>Steinernematidae</taxon>
        <taxon>Steinernema</taxon>
    </lineage>
</organism>
<keyword evidence="2" id="KW-0812">Transmembrane</keyword>
<proteinExistence type="predicted"/>
<feature type="compositionally biased region" description="Basic and acidic residues" evidence="1">
    <location>
        <begin position="84"/>
        <end position="105"/>
    </location>
</feature>
<feature type="compositionally biased region" description="Basic residues" evidence="1">
    <location>
        <begin position="134"/>
        <end position="143"/>
    </location>
</feature>
<name>A0A4U5M6N1_STECR</name>
<feature type="transmembrane region" description="Helical" evidence="2">
    <location>
        <begin position="191"/>
        <end position="216"/>
    </location>
</feature>
<reference evidence="3 4" key="2">
    <citation type="journal article" date="2019" name="G3 (Bethesda)">
        <title>Hybrid Assembly of the Genome of the Entomopathogenic Nematode Steinernema carpocapsae Identifies the X-Chromosome.</title>
        <authorList>
            <person name="Serra L."/>
            <person name="Macchietto M."/>
            <person name="Macias-Munoz A."/>
            <person name="McGill C.J."/>
            <person name="Rodriguez I.M."/>
            <person name="Rodriguez B."/>
            <person name="Murad R."/>
            <person name="Mortazavi A."/>
        </authorList>
    </citation>
    <scope>NUCLEOTIDE SEQUENCE [LARGE SCALE GENOMIC DNA]</scope>
    <source>
        <strain evidence="3 4">ALL</strain>
    </source>
</reference>
<keyword evidence="4" id="KW-1185">Reference proteome</keyword>
<sequence>MGDQYEPLNIGGGEANPPPKSTAPPPPPPPPPLPPPPEGAQKPGDDNYEVPVYGANAPPAAPPPRPLPPPMPSSPKGKKKDKKKEKEKEKEKSKSKAEEKTKDDDQSSNQSTHLKSIDDRTKSKEPRDSSDRSSKKKKKKSSKRKDSCESKSVCSNVCPLASSPKKQQDSGPPEDKDKTQEEKTKGCLPKWLVICFIVFMVFSAVVLTVFCGFFIFTNCYGQCVTQTTTKPFYGRKQPQLRLFLPRTPQPFDVDNS</sequence>
<feature type="region of interest" description="Disordered" evidence="1">
    <location>
        <begin position="1"/>
        <end position="182"/>
    </location>
</feature>
<comment type="caution">
    <text evidence="3">The sequence shown here is derived from an EMBL/GenBank/DDBJ whole genome shotgun (WGS) entry which is preliminary data.</text>
</comment>
<dbReference type="AlphaFoldDB" id="A0A4U5M6N1"/>
<feature type="compositionally biased region" description="Pro residues" evidence="1">
    <location>
        <begin position="16"/>
        <end position="38"/>
    </location>
</feature>
<evidence type="ECO:0000256" key="2">
    <source>
        <dbReference type="SAM" id="Phobius"/>
    </source>
</evidence>
<protein>
    <submittedName>
        <fullName evidence="3">Uncharacterized protein</fullName>
    </submittedName>
</protein>
<dbReference type="Proteomes" id="UP000298663">
    <property type="component" value="Unassembled WGS sequence"/>
</dbReference>
<feature type="compositionally biased region" description="Basic and acidic residues" evidence="1">
    <location>
        <begin position="115"/>
        <end position="133"/>
    </location>
</feature>
<feature type="compositionally biased region" description="Basic and acidic residues" evidence="1">
    <location>
        <begin position="173"/>
        <end position="182"/>
    </location>
</feature>
<keyword evidence="2" id="KW-0472">Membrane</keyword>